<dbReference type="GO" id="GO:1990281">
    <property type="term" value="C:efflux pump complex"/>
    <property type="evidence" value="ECO:0007669"/>
    <property type="project" value="TreeGrafter"/>
</dbReference>
<dbReference type="NCBIfam" id="TIGR01730">
    <property type="entry name" value="RND_mfp"/>
    <property type="match status" value="1"/>
</dbReference>
<dbReference type="PANTHER" id="PTHR30469">
    <property type="entry name" value="MULTIDRUG RESISTANCE PROTEIN MDTA"/>
    <property type="match status" value="1"/>
</dbReference>
<feature type="domain" description="Multidrug resistance protein MdtA-like barrel-sandwich hybrid" evidence="5">
    <location>
        <begin position="68"/>
        <end position="227"/>
    </location>
</feature>
<name>A0A315EBE0_9BURK</name>
<organism evidence="6 7">
    <name type="scientific">Limnohabitans parvus II-B4</name>
    <dbReference type="NCBI Taxonomy" id="1293052"/>
    <lineage>
        <taxon>Bacteria</taxon>
        <taxon>Pseudomonadati</taxon>
        <taxon>Pseudomonadota</taxon>
        <taxon>Betaproteobacteria</taxon>
        <taxon>Burkholderiales</taxon>
        <taxon>Comamonadaceae</taxon>
        <taxon>Limnohabitans</taxon>
    </lineage>
</organism>
<dbReference type="InterPro" id="IPR058624">
    <property type="entry name" value="MdtA-like_HH"/>
</dbReference>
<dbReference type="RefSeq" id="WP_108312937.1">
    <property type="nucleotide sequence ID" value="NZ_NESN01000003.1"/>
</dbReference>
<dbReference type="SUPFAM" id="SSF111369">
    <property type="entry name" value="HlyD-like secretion proteins"/>
    <property type="match status" value="1"/>
</dbReference>
<evidence type="ECO:0000256" key="1">
    <source>
        <dbReference type="ARBA" id="ARBA00009477"/>
    </source>
</evidence>
<evidence type="ECO:0000313" key="7">
    <source>
        <dbReference type="Proteomes" id="UP000250790"/>
    </source>
</evidence>
<dbReference type="GO" id="GO:0015562">
    <property type="term" value="F:efflux transmembrane transporter activity"/>
    <property type="evidence" value="ECO:0007669"/>
    <property type="project" value="TreeGrafter"/>
</dbReference>
<dbReference type="Pfam" id="PF25876">
    <property type="entry name" value="HH_MFP_RND"/>
    <property type="match status" value="1"/>
</dbReference>
<comment type="similarity">
    <text evidence="1">Belongs to the membrane fusion protein (MFP) (TC 8.A.1) family.</text>
</comment>
<keyword evidence="3" id="KW-1133">Transmembrane helix</keyword>
<dbReference type="Pfam" id="PF25917">
    <property type="entry name" value="BSH_RND"/>
    <property type="match status" value="1"/>
</dbReference>
<dbReference type="PANTHER" id="PTHR30469:SF15">
    <property type="entry name" value="HLYD FAMILY OF SECRETION PROTEINS"/>
    <property type="match status" value="1"/>
</dbReference>
<keyword evidence="7" id="KW-1185">Reference proteome</keyword>
<dbReference type="Gene3D" id="2.40.50.100">
    <property type="match status" value="1"/>
</dbReference>
<dbReference type="InterPro" id="IPR058625">
    <property type="entry name" value="MdtA-like_BSH"/>
</dbReference>
<evidence type="ECO:0000313" key="6">
    <source>
        <dbReference type="EMBL" id="PUE53462.1"/>
    </source>
</evidence>
<feature type="transmembrane region" description="Helical" evidence="3">
    <location>
        <begin position="12"/>
        <end position="35"/>
    </location>
</feature>
<dbReference type="OrthoDB" id="9806939at2"/>
<evidence type="ECO:0000259" key="4">
    <source>
        <dbReference type="Pfam" id="PF25876"/>
    </source>
</evidence>
<dbReference type="AlphaFoldDB" id="A0A315EBE0"/>
<evidence type="ECO:0000259" key="5">
    <source>
        <dbReference type="Pfam" id="PF25917"/>
    </source>
</evidence>
<accession>A0A315EBE0</accession>
<gene>
    <name evidence="6" type="ORF">B9Z37_10425</name>
</gene>
<feature type="coiled-coil region" evidence="2">
    <location>
        <begin position="125"/>
        <end position="197"/>
    </location>
</feature>
<feature type="domain" description="Multidrug resistance protein MdtA-like alpha-helical hairpin" evidence="4">
    <location>
        <begin position="119"/>
        <end position="180"/>
    </location>
</feature>
<dbReference type="Gene3D" id="2.40.420.20">
    <property type="match status" value="1"/>
</dbReference>
<keyword evidence="3" id="KW-0472">Membrane</keyword>
<keyword evidence="3" id="KW-0812">Transmembrane</keyword>
<reference evidence="6 7" key="1">
    <citation type="submission" date="2017-04" db="EMBL/GenBank/DDBJ databases">
        <title>Unexpected and diverse lifestyles within the genus Limnohabitans.</title>
        <authorList>
            <person name="Kasalicky V."/>
            <person name="Mehrshad M."/>
            <person name="Andrei S.-A."/>
            <person name="Salcher M."/>
            <person name="Kratochvilova H."/>
            <person name="Simek K."/>
            <person name="Ghai R."/>
        </authorList>
    </citation>
    <scope>NUCLEOTIDE SEQUENCE [LARGE SCALE GENOMIC DNA]</scope>
    <source>
        <strain evidence="6 7">II-B4</strain>
    </source>
</reference>
<dbReference type="InterPro" id="IPR006143">
    <property type="entry name" value="RND_pump_MFP"/>
</dbReference>
<dbReference type="EMBL" id="NESN01000003">
    <property type="protein sequence ID" value="PUE53462.1"/>
    <property type="molecule type" value="Genomic_DNA"/>
</dbReference>
<keyword evidence="2" id="KW-0175">Coiled coil</keyword>
<proteinExistence type="inferred from homology"/>
<protein>
    <submittedName>
        <fullName evidence="6">Efflux transporter periplasmic adaptor subunit</fullName>
    </submittedName>
</protein>
<dbReference type="Gene3D" id="1.10.287.470">
    <property type="entry name" value="Helix hairpin bin"/>
    <property type="match status" value="1"/>
</dbReference>
<comment type="caution">
    <text evidence="6">The sequence shown here is derived from an EMBL/GenBank/DDBJ whole genome shotgun (WGS) entry which is preliminary data.</text>
</comment>
<evidence type="ECO:0000256" key="2">
    <source>
        <dbReference type="SAM" id="Coils"/>
    </source>
</evidence>
<sequence>MTFRKINKRQVLVATGVVMVLMAVGFIATNVGPLAPINVTVIQVKSESLRPSIFGVGTVEARQSWLMGPTMAGRVLRVHVDVGQSVKAGQLLAEMDPVDLDQRLQAQEAALSKASSVQTAAQAQLADARARRDLATTNLNRQKELARQNFISPSALEGREQELKSAQAAFEAAQANLQASRQDAQRLQAERAAAVQQKQNTRLIAPADAVVLSRDAEAGSTVVAGQAVVRLANPASLWVKLRVDQARSSGLAVGLPAQITLRSRMQQVLAGRVERVELQADAVTEERIAQVMFDQIPAALSIGEMAEVTLQLQETDPALVVPQASVQTHQGRTGAWRLKDGALNFVSVQWGASSPDGRVQALSGLASGDTVVVYSDRPLSVGTRFKVVNSLVNKAQP</sequence>
<dbReference type="Proteomes" id="UP000250790">
    <property type="component" value="Unassembled WGS sequence"/>
</dbReference>
<evidence type="ECO:0000256" key="3">
    <source>
        <dbReference type="SAM" id="Phobius"/>
    </source>
</evidence>